<protein>
    <submittedName>
        <fullName evidence="1">Uncharacterized protein</fullName>
    </submittedName>
</protein>
<accession>A0AAV1R5S7</accession>
<gene>
    <name evidence="1" type="ORF">DCAF_LOCUS5583</name>
</gene>
<proteinExistence type="predicted"/>
<dbReference type="AlphaFoldDB" id="A0AAV1R5S7"/>
<dbReference type="EMBL" id="CAWUPB010000870">
    <property type="protein sequence ID" value="CAK7327865.1"/>
    <property type="molecule type" value="Genomic_DNA"/>
</dbReference>
<name>A0AAV1R5S7_9ROSI</name>
<sequence length="92" mass="10252">MRAIIDVKDDILTFKIEEEELTEEVFSVSTLVELLKNCLKHGETSRNEVLSVLVIKNTMVVGGRLPGSKGIMFEKLSKGNLLLLSSHIQVPE</sequence>
<feature type="non-terminal residue" evidence="1">
    <location>
        <position position="92"/>
    </location>
</feature>
<evidence type="ECO:0000313" key="1">
    <source>
        <dbReference type="EMBL" id="CAK7327865.1"/>
    </source>
</evidence>
<comment type="caution">
    <text evidence="1">The sequence shown here is derived from an EMBL/GenBank/DDBJ whole genome shotgun (WGS) entry which is preliminary data.</text>
</comment>
<keyword evidence="2" id="KW-1185">Reference proteome</keyword>
<organism evidence="1 2">
    <name type="scientific">Dovyalis caffra</name>
    <dbReference type="NCBI Taxonomy" id="77055"/>
    <lineage>
        <taxon>Eukaryota</taxon>
        <taxon>Viridiplantae</taxon>
        <taxon>Streptophyta</taxon>
        <taxon>Embryophyta</taxon>
        <taxon>Tracheophyta</taxon>
        <taxon>Spermatophyta</taxon>
        <taxon>Magnoliopsida</taxon>
        <taxon>eudicotyledons</taxon>
        <taxon>Gunneridae</taxon>
        <taxon>Pentapetalae</taxon>
        <taxon>rosids</taxon>
        <taxon>fabids</taxon>
        <taxon>Malpighiales</taxon>
        <taxon>Salicaceae</taxon>
        <taxon>Flacourtieae</taxon>
        <taxon>Dovyalis</taxon>
    </lineage>
</organism>
<evidence type="ECO:0000313" key="2">
    <source>
        <dbReference type="Proteomes" id="UP001314170"/>
    </source>
</evidence>
<dbReference type="Proteomes" id="UP001314170">
    <property type="component" value="Unassembled WGS sequence"/>
</dbReference>
<reference evidence="1 2" key="1">
    <citation type="submission" date="2024-01" db="EMBL/GenBank/DDBJ databases">
        <authorList>
            <person name="Waweru B."/>
        </authorList>
    </citation>
    <scope>NUCLEOTIDE SEQUENCE [LARGE SCALE GENOMIC DNA]</scope>
</reference>